<dbReference type="SUPFAM" id="SSF53474">
    <property type="entry name" value="alpha/beta-Hydrolases"/>
    <property type="match status" value="1"/>
</dbReference>
<evidence type="ECO:0000259" key="1">
    <source>
        <dbReference type="Pfam" id="PF00561"/>
    </source>
</evidence>
<dbReference type="InterPro" id="IPR029058">
    <property type="entry name" value="AB_hydrolase_fold"/>
</dbReference>
<dbReference type="EMBL" id="CP060713">
    <property type="protein sequence ID" value="QNN51669.1"/>
    <property type="molecule type" value="Genomic_DNA"/>
</dbReference>
<protein>
    <submittedName>
        <fullName evidence="2">Alpha/beta hydrolase</fullName>
    </submittedName>
</protein>
<accession>A0A7G9R7U4</accession>
<dbReference type="Proteomes" id="UP000515947">
    <property type="component" value="Chromosome"/>
</dbReference>
<gene>
    <name evidence="2" type="ORF">H9L09_13990</name>
</gene>
<organism evidence="2 3">
    <name type="scientific">Nocardioides mesophilus</name>
    <dbReference type="NCBI Taxonomy" id="433659"/>
    <lineage>
        <taxon>Bacteria</taxon>
        <taxon>Bacillati</taxon>
        <taxon>Actinomycetota</taxon>
        <taxon>Actinomycetes</taxon>
        <taxon>Propionibacteriales</taxon>
        <taxon>Nocardioidaceae</taxon>
        <taxon>Nocardioides</taxon>
    </lineage>
</organism>
<evidence type="ECO:0000313" key="2">
    <source>
        <dbReference type="EMBL" id="QNN51669.1"/>
    </source>
</evidence>
<dbReference type="PANTHER" id="PTHR43433">
    <property type="entry name" value="HYDROLASE, ALPHA/BETA FOLD FAMILY PROTEIN"/>
    <property type="match status" value="1"/>
</dbReference>
<dbReference type="GO" id="GO:0004806">
    <property type="term" value="F:triacylglycerol lipase activity"/>
    <property type="evidence" value="ECO:0007669"/>
    <property type="project" value="TreeGrafter"/>
</dbReference>
<proteinExistence type="predicted"/>
<dbReference type="Pfam" id="PF00561">
    <property type="entry name" value="Abhydrolase_1"/>
    <property type="match status" value="1"/>
</dbReference>
<dbReference type="Gene3D" id="3.40.50.1820">
    <property type="entry name" value="alpha/beta hydrolase"/>
    <property type="match status" value="1"/>
</dbReference>
<feature type="domain" description="AB hydrolase-1" evidence="1">
    <location>
        <begin position="41"/>
        <end position="289"/>
    </location>
</feature>
<sequence length="316" mass="34387">MSSATEDPSTRPTGPSPERFVTVADGIELCYQTFGDPADEPILLVMGLGGPMTWWDPDFCSMLAEHGFHVIRYDNRDTGRSSRVRGRITRSGIVRAFMGRGGPPPYTLTDMAEDGFALLDHLGHAAGHVVGISMGGMIAQTMALHRPERVLSLTSIMSTTGRRTVGWQDPRLMPLLLARRANGKAAYVESSARLWRVIGSPLYPDTVEEVQARAAETWDRGVSASGVARQMVAILAQPDRSRSLREVKVPTLVIHGLDDRMVHVSGGRATAQSVPGAELLLVPGMGHDVPAELHRTFVEAIVRNARRAGEHSEPRD</sequence>
<dbReference type="KEGG" id="nmes:H9L09_13990"/>
<keyword evidence="3" id="KW-1185">Reference proteome</keyword>
<dbReference type="GO" id="GO:0046503">
    <property type="term" value="P:glycerolipid catabolic process"/>
    <property type="evidence" value="ECO:0007669"/>
    <property type="project" value="TreeGrafter"/>
</dbReference>
<evidence type="ECO:0000313" key="3">
    <source>
        <dbReference type="Proteomes" id="UP000515947"/>
    </source>
</evidence>
<dbReference type="InterPro" id="IPR050471">
    <property type="entry name" value="AB_hydrolase"/>
</dbReference>
<name>A0A7G9R7U4_9ACTN</name>
<dbReference type="InterPro" id="IPR000073">
    <property type="entry name" value="AB_hydrolase_1"/>
</dbReference>
<keyword evidence="2" id="KW-0378">Hydrolase</keyword>
<dbReference type="RefSeq" id="WP_187577505.1">
    <property type="nucleotide sequence ID" value="NZ_CP060713.1"/>
</dbReference>
<reference evidence="2 3" key="1">
    <citation type="submission" date="2020-08" db="EMBL/GenBank/DDBJ databases">
        <title>Genome sequence of Nocardioides mesophilus KACC 16243T.</title>
        <authorList>
            <person name="Hyun D.-W."/>
            <person name="Bae J.-W."/>
        </authorList>
    </citation>
    <scope>NUCLEOTIDE SEQUENCE [LARGE SCALE GENOMIC DNA]</scope>
    <source>
        <strain evidence="2 3">KACC 16243</strain>
    </source>
</reference>
<dbReference type="PANTHER" id="PTHR43433:SF5">
    <property type="entry name" value="AB HYDROLASE-1 DOMAIN-CONTAINING PROTEIN"/>
    <property type="match status" value="1"/>
</dbReference>
<dbReference type="AlphaFoldDB" id="A0A7G9R7U4"/>